<dbReference type="PROSITE" id="PS00018">
    <property type="entry name" value="EF_HAND_1"/>
    <property type="match status" value="1"/>
</dbReference>
<dbReference type="KEGG" id="gtt:GUITHDRAFT_132819"/>
<reference evidence="5" key="3">
    <citation type="submission" date="2016-03" db="UniProtKB">
        <authorList>
            <consortium name="EnsemblProtists"/>
        </authorList>
    </citation>
    <scope>IDENTIFICATION</scope>
</reference>
<feature type="transmembrane region" description="Helical" evidence="2">
    <location>
        <begin position="638"/>
        <end position="660"/>
    </location>
</feature>
<dbReference type="InterPro" id="IPR002048">
    <property type="entry name" value="EF_hand_dom"/>
</dbReference>
<keyword evidence="6" id="KW-1185">Reference proteome</keyword>
<keyword evidence="2" id="KW-1133">Transmembrane helix</keyword>
<keyword evidence="2" id="KW-0812">Transmembrane</keyword>
<feature type="domain" description="EF-hand" evidence="3">
    <location>
        <begin position="61"/>
        <end position="96"/>
    </location>
</feature>
<dbReference type="PROSITE" id="PS50222">
    <property type="entry name" value="EF_HAND_2"/>
    <property type="match status" value="1"/>
</dbReference>
<dbReference type="RefSeq" id="XP_005840741.1">
    <property type="nucleotide sequence ID" value="XM_005840684.1"/>
</dbReference>
<dbReference type="GO" id="GO:0005509">
    <property type="term" value="F:calcium ion binding"/>
    <property type="evidence" value="ECO:0007669"/>
    <property type="project" value="InterPro"/>
</dbReference>
<evidence type="ECO:0000313" key="4">
    <source>
        <dbReference type="EMBL" id="EKX53761.1"/>
    </source>
</evidence>
<reference evidence="4 6" key="1">
    <citation type="journal article" date="2012" name="Nature">
        <title>Algal genomes reveal evolutionary mosaicism and the fate of nucleomorphs.</title>
        <authorList>
            <consortium name="DOE Joint Genome Institute"/>
            <person name="Curtis B.A."/>
            <person name="Tanifuji G."/>
            <person name="Burki F."/>
            <person name="Gruber A."/>
            <person name="Irimia M."/>
            <person name="Maruyama S."/>
            <person name="Arias M.C."/>
            <person name="Ball S.G."/>
            <person name="Gile G.H."/>
            <person name="Hirakawa Y."/>
            <person name="Hopkins J.F."/>
            <person name="Kuo A."/>
            <person name="Rensing S.A."/>
            <person name="Schmutz J."/>
            <person name="Symeonidi A."/>
            <person name="Elias M."/>
            <person name="Eveleigh R.J."/>
            <person name="Herman E.K."/>
            <person name="Klute M.J."/>
            <person name="Nakayama T."/>
            <person name="Obornik M."/>
            <person name="Reyes-Prieto A."/>
            <person name="Armbrust E.V."/>
            <person name="Aves S.J."/>
            <person name="Beiko R.G."/>
            <person name="Coutinho P."/>
            <person name="Dacks J.B."/>
            <person name="Durnford D.G."/>
            <person name="Fast N.M."/>
            <person name="Green B.R."/>
            <person name="Grisdale C.J."/>
            <person name="Hempel F."/>
            <person name="Henrissat B."/>
            <person name="Hoppner M.P."/>
            <person name="Ishida K."/>
            <person name="Kim E."/>
            <person name="Koreny L."/>
            <person name="Kroth P.G."/>
            <person name="Liu Y."/>
            <person name="Malik S.B."/>
            <person name="Maier U.G."/>
            <person name="McRose D."/>
            <person name="Mock T."/>
            <person name="Neilson J.A."/>
            <person name="Onodera N.T."/>
            <person name="Poole A.M."/>
            <person name="Pritham E.J."/>
            <person name="Richards T.A."/>
            <person name="Rocap G."/>
            <person name="Roy S.W."/>
            <person name="Sarai C."/>
            <person name="Schaack S."/>
            <person name="Shirato S."/>
            <person name="Slamovits C.H."/>
            <person name="Spencer D.F."/>
            <person name="Suzuki S."/>
            <person name="Worden A.Z."/>
            <person name="Zauner S."/>
            <person name="Barry K."/>
            <person name="Bell C."/>
            <person name="Bharti A.K."/>
            <person name="Crow J.A."/>
            <person name="Grimwood J."/>
            <person name="Kramer R."/>
            <person name="Lindquist E."/>
            <person name="Lucas S."/>
            <person name="Salamov A."/>
            <person name="McFadden G.I."/>
            <person name="Lane C.E."/>
            <person name="Keeling P.J."/>
            <person name="Gray M.W."/>
            <person name="Grigoriev I.V."/>
            <person name="Archibald J.M."/>
        </authorList>
    </citation>
    <scope>NUCLEOTIDE SEQUENCE</scope>
    <source>
        <strain evidence="4 6">CCMP2712</strain>
    </source>
</reference>
<evidence type="ECO:0000259" key="3">
    <source>
        <dbReference type="PROSITE" id="PS50222"/>
    </source>
</evidence>
<feature type="transmembrane region" description="Helical" evidence="2">
    <location>
        <begin position="588"/>
        <end position="617"/>
    </location>
</feature>
<dbReference type="Proteomes" id="UP000011087">
    <property type="component" value="Unassembled WGS sequence"/>
</dbReference>
<name>L1JYW0_GUITC</name>
<organism evidence="4">
    <name type="scientific">Guillardia theta (strain CCMP2712)</name>
    <name type="common">Cryptophyte</name>
    <dbReference type="NCBI Taxonomy" id="905079"/>
    <lineage>
        <taxon>Eukaryota</taxon>
        <taxon>Cryptophyceae</taxon>
        <taxon>Pyrenomonadales</taxon>
        <taxon>Geminigeraceae</taxon>
        <taxon>Guillardia</taxon>
    </lineage>
</organism>
<dbReference type="PaxDb" id="55529-EKX53761"/>
<sequence length="729" mass="81877">MPRRKEYRELWCGCLRCFICALWHNGTVFHRVTAITQLVLIAFTVASPFLAWLEFTSFTGNHLERVRKVFDFFDANANNVLEFSELSLALKDVNQVFFGSYYRNDAEMMRAILADRSSSCLESAVKTLQSKCAVGNRATCLGSAQWIATNNQLMRDPIKLQSCIFNLMDENYVKQTGDDCVSSTIKTDWLLLTPKSKEAKCVQRTQVDIVEFSLFARQLVPGEFYWLLTPADLQAAGAGLPESERAQSNHCVNVSFHSFLGSATLNFLIDVTLAPDAASERCHSIFTETRNELPFYDYRGVKKAQPGFHCVGTIDFWNKKGYDIPLNLDPLSPPQPPQCRVLAKWLLSTFDYQMARPSSGRVALQDWDWNPRRQLPPGSNLPVLLVPTQLLLPGAGTSGMSAIYDTMCILNQTYIFREIVQAVMQETVTDASALSQKSRFKAVMLDQCDNKILVGDYKDSMVTLEEPTNSMQDFPASNPGMKKKVLQCQCAVNGNCSACIDACVDRNFFLPSRRVQYGSNLSCGLKKLLQVSGMEGSAAYRAGYNPPWTCAGGACSLFLDRVLDKMFPYTGTVREYMSTLPMRGLLELFVVLCPVTSIIVALHVLAFALQLHNFWIIWRTIRASDEANVEDAWQQEKFVLASCVATALVLAVPAMLYGIYVKIFGDTMRYATSHYLSVGWYLSLLAAIFSVLPFYGAWRSFRKRPKEWQNVTRGFVVSKEVRLSSVVPT</sequence>
<evidence type="ECO:0000313" key="6">
    <source>
        <dbReference type="Proteomes" id="UP000011087"/>
    </source>
</evidence>
<feature type="transmembrane region" description="Helical" evidence="2">
    <location>
        <begin position="32"/>
        <end position="53"/>
    </location>
</feature>
<evidence type="ECO:0000256" key="2">
    <source>
        <dbReference type="SAM" id="Phobius"/>
    </source>
</evidence>
<evidence type="ECO:0000256" key="1">
    <source>
        <dbReference type="ARBA" id="ARBA00022837"/>
    </source>
</evidence>
<keyword evidence="2" id="KW-0472">Membrane</keyword>
<dbReference type="AlphaFoldDB" id="L1JYW0"/>
<accession>L1JYW0</accession>
<dbReference type="EMBL" id="JH992969">
    <property type="protein sequence ID" value="EKX53761.1"/>
    <property type="molecule type" value="Genomic_DNA"/>
</dbReference>
<gene>
    <name evidence="4" type="ORF">GUITHDRAFT_132819</name>
</gene>
<dbReference type="SUPFAM" id="SSF47473">
    <property type="entry name" value="EF-hand"/>
    <property type="match status" value="1"/>
</dbReference>
<feature type="transmembrane region" description="Helical" evidence="2">
    <location>
        <begin position="680"/>
        <end position="698"/>
    </location>
</feature>
<proteinExistence type="predicted"/>
<keyword evidence="1" id="KW-0106">Calcium</keyword>
<dbReference type="EnsemblProtists" id="EKX53761">
    <property type="protein sequence ID" value="EKX53761"/>
    <property type="gene ID" value="GUITHDRAFT_132819"/>
</dbReference>
<dbReference type="HOGENOM" id="CLU_380132_0_0_1"/>
<evidence type="ECO:0000313" key="5">
    <source>
        <dbReference type="EnsemblProtists" id="EKX53761"/>
    </source>
</evidence>
<dbReference type="InterPro" id="IPR011992">
    <property type="entry name" value="EF-hand-dom_pair"/>
</dbReference>
<dbReference type="InterPro" id="IPR018247">
    <property type="entry name" value="EF_Hand_1_Ca_BS"/>
</dbReference>
<protein>
    <recommendedName>
        <fullName evidence="3">EF-hand domain-containing protein</fullName>
    </recommendedName>
</protein>
<dbReference type="GeneID" id="17310261"/>
<reference evidence="6" key="2">
    <citation type="submission" date="2012-11" db="EMBL/GenBank/DDBJ databases">
        <authorList>
            <person name="Kuo A."/>
            <person name="Curtis B.A."/>
            <person name="Tanifuji G."/>
            <person name="Burki F."/>
            <person name="Gruber A."/>
            <person name="Irimia M."/>
            <person name="Maruyama S."/>
            <person name="Arias M.C."/>
            <person name="Ball S.G."/>
            <person name="Gile G.H."/>
            <person name="Hirakawa Y."/>
            <person name="Hopkins J.F."/>
            <person name="Rensing S.A."/>
            <person name="Schmutz J."/>
            <person name="Symeonidi A."/>
            <person name="Elias M."/>
            <person name="Eveleigh R.J."/>
            <person name="Herman E.K."/>
            <person name="Klute M.J."/>
            <person name="Nakayama T."/>
            <person name="Obornik M."/>
            <person name="Reyes-Prieto A."/>
            <person name="Armbrust E.V."/>
            <person name="Aves S.J."/>
            <person name="Beiko R.G."/>
            <person name="Coutinho P."/>
            <person name="Dacks J.B."/>
            <person name="Durnford D.G."/>
            <person name="Fast N.M."/>
            <person name="Green B.R."/>
            <person name="Grisdale C."/>
            <person name="Hempe F."/>
            <person name="Henrissat B."/>
            <person name="Hoppner M.P."/>
            <person name="Ishida K.-I."/>
            <person name="Kim E."/>
            <person name="Koreny L."/>
            <person name="Kroth P.G."/>
            <person name="Liu Y."/>
            <person name="Malik S.-B."/>
            <person name="Maier U.G."/>
            <person name="McRose D."/>
            <person name="Mock T."/>
            <person name="Neilson J.A."/>
            <person name="Onodera N.T."/>
            <person name="Poole A.M."/>
            <person name="Pritham E.J."/>
            <person name="Richards T.A."/>
            <person name="Rocap G."/>
            <person name="Roy S.W."/>
            <person name="Sarai C."/>
            <person name="Schaack S."/>
            <person name="Shirato S."/>
            <person name="Slamovits C.H."/>
            <person name="Spencer D.F."/>
            <person name="Suzuki S."/>
            <person name="Worden A.Z."/>
            <person name="Zauner S."/>
            <person name="Barry K."/>
            <person name="Bell C."/>
            <person name="Bharti A.K."/>
            <person name="Crow J.A."/>
            <person name="Grimwood J."/>
            <person name="Kramer R."/>
            <person name="Lindquist E."/>
            <person name="Lucas S."/>
            <person name="Salamov A."/>
            <person name="McFadden G.I."/>
            <person name="Lane C.E."/>
            <person name="Keeling P.J."/>
            <person name="Gray M.W."/>
            <person name="Grigoriev I.V."/>
            <person name="Archibald J.M."/>
        </authorList>
    </citation>
    <scope>NUCLEOTIDE SEQUENCE</scope>
    <source>
        <strain evidence="6">CCMP2712</strain>
    </source>
</reference>